<dbReference type="GO" id="GO:0008270">
    <property type="term" value="F:zinc ion binding"/>
    <property type="evidence" value="ECO:0007669"/>
    <property type="project" value="UniProtKB-KW"/>
</dbReference>
<dbReference type="AlphaFoldDB" id="A0A319B670"/>
<keyword evidence="4" id="KW-0805">Transcription regulation</keyword>
<keyword evidence="10" id="KW-1133">Transmembrane helix</keyword>
<dbReference type="PANTHER" id="PTHR47660">
    <property type="entry name" value="TRANSCRIPTION FACTOR WITH C2H2 AND ZN(2)-CYS(6) DNA BINDING DOMAIN (EUROFUNG)-RELATED-RELATED"/>
    <property type="match status" value="1"/>
</dbReference>
<evidence type="ECO:0000256" key="7">
    <source>
        <dbReference type="ARBA" id="ARBA00023242"/>
    </source>
</evidence>
<name>A0A319B670_ASPVC</name>
<keyword evidence="1" id="KW-0479">Metal-binding</keyword>
<dbReference type="Pfam" id="PF00096">
    <property type="entry name" value="zf-C2H2"/>
    <property type="match status" value="2"/>
</dbReference>
<evidence type="ECO:0000256" key="4">
    <source>
        <dbReference type="ARBA" id="ARBA00023015"/>
    </source>
</evidence>
<keyword evidence="2 8" id="KW-0863">Zinc-finger</keyword>
<feature type="compositionally biased region" description="Pro residues" evidence="9">
    <location>
        <begin position="195"/>
        <end position="205"/>
    </location>
</feature>
<dbReference type="Gene3D" id="4.10.240.10">
    <property type="entry name" value="Zn(2)-C6 fungal-type DNA-binding domain"/>
    <property type="match status" value="1"/>
</dbReference>
<evidence type="ECO:0000256" key="5">
    <source>
        <dbReference type="ARBA" id="ARBA00023125"/>
    </source>
</evidence>
<dbReference type="InterPro" id="IPR013087">
    <property type="entry name" value="Znf_C2H2_type"/>
</dbReference>
<dbReference type="OrthoDB" id="40579at2759"/>
<dbReference type="InterPro" id="IPR001138">
    <property type="entry name" value="Zn2Cys6_DnaBD"/>
</dbReference>
<keyword evidence="14" id="KW-1185">Reference proteome</keyword>
<dbReference type="SUPFAM" id="SSF57667">
    <property type="entry name" value="beta-beta-alpha zinc fingers"/>
    <property type="match status" value="1"/>
</dbReference>
<evidence type="ECO:0000256" key="1">
    <source>
        <dbReference type="ARBA" id="ARBA00022723"/>
    </source>
</evidence>
<feature type="domain" description="C2H2-type" evidence="12">
    <location>
        <begin position="26"/>
        <end position="53"/>
    </location>
</feature>
<dbReference type="Proteomes" id="UP000248405">
    <property type="component" value="Unassembled WGS sequence"/>
</dbReference>
<keyword evidence="7" id="KW-0539">Nucleus</keyword>
<accession>A0A319B670</accession>
<dbReference type="CDD" id="cd00067">
    <property type="entry name" value="GAL4"/>
    <property type="match status" value="1"/>
</dbReference>
<dbReference type="Gene3D" id="3.30.160.60">
    <property type="entry name" value="Classic Zinc Finger"/>
    <property type="match status" value="2"/>
</dbReference>
<gene>
    <name evidence="13" type="ORF">BO88DRAFT_369011</name>
</gene>
<dbReference type="PANTHER" id="PTHR47660:SF2">
    <property type="entry name" value="TRANSCRIPTION FACTOR WITH C2H2 AND ZN(2)-CYS(6) DNA BINDING DOMAIN (EUROFUNG)"/>
    <property type="match status" value="1"/>
</dbReference>
<dbReference type="GO" id="GO:0006351">
    <property type="term" value="P:DNA-templated transcription"/>
    <property type="evidence" value="ECO:0007669"/>
    <property type="project" value="InterPro"/>
</dbReference>
<dbReference type="EMBL" id="KZ821630">
    <property type="protein sequence ID" value="PYH67391.1"/>
    <property type="molecule type" value="Genomic_DNA"/>
</dbReference>
<keyword evidence="5" id="KW-0238">DNA-binding</keyword>
<dbReference type="PROSITE" id="PS50157">
    <property type="entry name" value="ZINC_FINGER_C2H2_2"/>
    <property type="match status" value="2"/>
</dbReference>
<evidence type="ECO:0000256" key="8">
    <source>
        <dbReference type="PROSITE-ProRule" id="PRU00042"/>
    </source>
</evidence>
<dbReference type="InterPro" id="IPR007219">
    <property type="entry name" value="XnlR_reg_dom"/>
</dbReference>
<evidence type="ECO:0000256" key="9">
    <source>
        <dbReference type="SAM" id="MobiDB-lite"/>
    </source>
</evidence>
<dbReference type="GeneID" id="37208720"/>
<dbReference type="SUPFAM" id="SSF57701">
    <property type="entry name" value="Zn2/Cys6 DNA-binding domain"/>
    <property type="match status" value="1"/>
</dbReference>
<keyword evidence="10" id="KW-0812">Transmembrane</keyword>
<dbReference type="SMART" id="SM00066">
    <property type="entry name" value="GAL4"/>
    <property type="match status" value="1"/>
</dbReference>
<dbReference type="RefSeq" id="XP_025561185.1">
    <property type="nucleotide sequence ID" value="XM_025704128.1"/>
</dbReference>
<dbReference type="Pfam" id="PF00172">
    <property type="entry name" value="Zn_clus"/>
    <property type="match status" value="1"/>
</dbReference>
<feature type="region of interest" description="Disordered" evidence="9">
    <location>
        <begin position="72"/>
        <end position="93"/>
    </location>
</feature>
<dbReference type="CDD" id="cd12148">
    <property type="entry name" value="fungal_TF_MHR"/>
    <property type="match status" value="1"/>
</dbReference>
<evidence type="ECO:0000259" key="12">
    <source>
        <dbReference type="PROSITE" id="PS50157"/>
    </source>
</evidence>
<dbReference type="InterPro" id="IPR036236">
    <property type="entry name" value="Znf_C2H2_sf"/>
</dbReference>
<dbReference type="FunFam" id="3.30.160.60:FF:002343">
    <property type="entry name" value="Zinc finger protein 33A"/>
    <property type="match status" value="1"/>
</dbReference>
<evidence type="ECO:0000313" key="13">
    <source>
        <dbReference type="EMBL" id="PYH67391.1"/>
    </source>
</evidence>
<dbReference type="PROSITE" id="PS00028">
    <property type="entry name" value="ZINC_FINGER_C2H2_1"/>
    <property type="match status" value="2"/>
</dbReference>
<evidence type="ECO:0000256" key="6">
    <source>
        <dbReference type="ARBA" id="ARBA00023163"/>
    </source>
</evidence>
<keyword evidence="3" id="KW-0862">Zinc</keyword>
<proteinExistence type="predicted"/>
<dbReference type="GO" id="GO:0000981">
    <property type="term" value="F:DNA-binding transcription factor activity, RNA polymerase II-specific"/>
    <property type="evidence" value="ECO:0007669"/>
    <property type="project" value="InterPro"/>
</dbReference>
<dbReference type="GO" id="GO:0009893">
    <property type="term" value="P:positive regulation of metabolic process"/>
    <property type="evidence" value="ECO:0007669"/>
    <property type="project" value="UniProtKB-ARBA"/>
</dbReference>
<dbReference type="SMART" id="SM00355">
    <property type="entry name" value="ZnF_C2H2"/>
    <property type="match status" value="2"/>
</dbReference>
<dbReference type="Pfam" id="PF04082">
    <property type="entry name" value="Fungal_trans"/>
    <property type="match status" value="1"/>
</dbReference>
<sequence>MLDKSSPSFPAQSPSRPLPKARDGYFQCGFCKKHYNRADHLIRHVRSHTREKPYVCHVCNKGFARPDLMKRHAAGHDHPRDGKRKRPPSYAKSGRVSQACKACATSKLKCDEEKPCRRCRDKKLICDWHDAGFDEMTPGSPMQGYDDPDGQSQYPEPPQPQTAFSPTIPPMGDYPATIDHPSFTTPDFAVNNYLPDPPDPAPENPPSTNYGAISPAFDHESGIFSVDGTFFPEFIPDALIPSLSRPNELDPLNAMNPAPDYRHNLLNTNMQFDFDLTEVDFGLIDYFNSQGLSHLAPQPPDAPNDRSDVDSRIALGAEAYKRSSLSAWKPAQHDHVFADQDNLSVPVVMDSPGSSIRGERQILPERLAPGSRDLIFGMVLQTSEKAMIPRIIKSFPSTELLDGLIQDYFAYQSQKLDPFIHGPTFYPNEQSSGMLTALAASGAVRSAIPTIRKLGYALMEVARLHMSTTFESDNRITRHLRPSQTFAVVIDIGLWSGNGRRTEIAESFQQPLVTMLRRALRFRRTIYTTIVPSPEDNEEELEKKWHAWIEQESFRRLVHHLFLHDAQCAMMLNVSPLISYAELELPLPSIRALWDAKSAAAWRDTYLDLGLLSTERQPSLVEAMRDMSRLQGAVDMQLAGCILLHGFSAMVNEYHRFSFISKGNSKHWNALVTNSRHQELAQALQHFRMICYEWPNFPIPEVILIYEMISMLLYMSLEDLQLFAGKEDKSEARRVYHSALEWISSIDSRRAVWHAGQVIRAAKAIPAGSVTGFLAVGVYYASLAFWSYSVVLKAKNNKMGGSENRPLGPPPSTIRGPTVYLDGDETTDVQKFISLGCGSPALQGRQGPAFVSDPGQTMDLTQELLRADASQDALPPLVQGLCQLMNGLGNAARSGT</sequence>
<feature type="compositionally biased region" description="Polar residues" evidence="9">
    <location>
        <begin position="1"/>
        <end position="15"/>
    </location>
</feature>
<dbReference type="PROSITE" id="PS50048">
    <property type="entry name" value="ZN2_CY6_FUNGAL_2"/>
    <property type="match status" value="1"/>
</dbReference>
<keyword evidence="10" id="KW-0472">Membrane</keyword>
<dbReference type="InterPro" id="IPR036864">
    <property type="entry name" value="Zn2-C6_fun-type_DNA-bd_sf"/>
</dbReference>
<organism evidence="13 14">
    <name type="scientific">Aspergillus vadensis (strain CBS 113365 / IMI 142717 / IBT 24658)</name>
    <dbReference type="NCBI Taxonomy" id="1448311"/>
    <lineage>
        <taxon>Eukaryota</taxon>
        <taxon>Fungi</taxon>
        <taxon>Dikarya</taxon>
        <taxon>Ascomycota</taxon>
        <taxon>Pezizomycotina</taxon>
        <taxon>Eurotiomycetes</taxon>
        <taxon>Eurotiomycetidae</taxon>
        <taxon>Eurotiales</taxon>
        <taxon>Aspergillaceae</taxon>
        <taxon>Aspergillus</taxon>
        <taxon>Aspergillus subgen. Circumdati</taxon>
    </lineage>
</organism>
<dbReference type="PROSITE" id="PS00463">
    <property type="entry name" value="ZN2_CY6_FUNGAL_1"/>
    <property type="match status" value="1"/>
</dbReference>
<protein>
    <submittedName>
        <fullName evidence="13">C2H2 type zinc finger domain protein</fullName>
    </submittedName>
</protein>
<evidence type="ECO:0000313" key="14">
    <source>
        <dbReference type="Proteomes" id="UP000248405"/>
    </source>
</evidence>
<keyword evidence="6" id="KW-0804">Transcription</keyword>
<feature type="domain" description="Zn(2)-C6 fungal-type" evidence="11">
    <location>
        <begin position="99"/>
        <end position="128"/>
    </location>
</feature>
<dbReference type="GO" id="GO:0003677">
    <property type="term" value="F:DNA binding"/>
    <property type="evidence" value="ECO:0007669"/>
    <property type="project" value="UniProtKB-KW"/>
</dbReference>
<feature type="domain" description="C2H2-type" evidence="12">
    <location>
        <begin position="54"/>
        <end position="81"/>
    </location>
</feature>
<feature type="region of interest" description="Disordered" evidence="9">
    <location>
        <begin position="137"/>
        <end position="209"/>
    </location>
</feature>
<evidence type="ECO:0000256" key="10">
    <source>
        <dbReference type="SAM" id="Phobius"/>
    </source>
</evidence>
<reference evidence="13" key="1">
    <citation type="submission" date="2016-12" db="EMBL/GenBank/DDBJ databases">
        <title>The genomes of Aspergillus section Nigri reveals drivers in fungal speciation.</title>
        <authorList>
            <consortium name="DOE Joint Genome Institute"/>
            <person name="Vesth T.C."/>
            <person name="Nybo J."/>
            <person name="Theobald S."/>
            <person name="Brandl J."/>
            <person name="Frisvad J.C."/>
            <person name="Nielsen K.F."/>
            <person name="Lyhne E.K."/>
            <person name="Kogle M.E."/>
            <person name="Kuo A."/>
            <person name="Riley R."/>
            <person name="Clum A."/>
            <person name="Nolan M."/>
            <person name="Lipzen A."/>
            <person name="Salamov A."/>
            <person name="Henrissat B."/>
            <person name="Wiebenga A."/>
            <person name="De Vries R.P."/>
            <person name="Grigoriev I.V."/>
            <person name="Mortensen U.H."/>
            <person name="Andersen M.R."/>
            <person name="Baker S.E."/>
        </authorList>
    </citation>
    <scope>NUCLEOTIDE SEQUENCE [LARGE SCALE GENOMIC DNA]</scope>
    <source>
        <strain evidence="13">CBS 113365</strain>
    </source>
</reference>
<evidence type="ECO:0000256" key="2">
    <source>
        <dbReference type="ARBA" id="ARBA00022771"/>
    </source>
</evidence>
<feature type="transmembrane region" description="Helical" evidence="10">
    <location>
        <begin position="770"/>
        <end position="791"/>
    </location>
</feature>
<feature type="region of interest" description="Disordered" evidence="9">
    <location>
        <begin position="1"/>
        <end position="20"/>
    </location>
</feature>
<evidence type="ECO:0000259" key="11">
    <source>
        <dbReference type="PROSITE" id="PS50048"/>
    </source>
</evidence>
<evidence type="ECO:0000256" key="3">
    <source>
        <dbReference type="ARBA" id="ARBA00022833"/>
    </source>
</evidence>